<dbReference type="InterPro" id="IPR036291">
    <property type="entry name" value="NAD(P)-bd_dom_sf"/>
</dbReference>
<dbReference type="EMBL" id="PSZD01000002">
    <property type="protein sequence ID" value="PPJ32025.1"/>
    <property type="molecule type" value="Genomic_DNA"/>
</dbReference>
<dbReference type="InterPro" id="IPR020904">
    <property type="entry name" value="Sc_DH/Rdtase_CS"/>
</dbReference>
<dbReference type="GO" id="GO:0016491">
    <property type="term" value="F:oxidoreductase activity"/>
    <property type="evidence" value="ECO:0007669"/>
    <property type="project" value="UniProtKB-KW"/>
</dbReference>
<comment type="similarity">
    <text evidence="1 3">Belongs to the short-chain dehydrogenases/reductases (SDR) family.</text>
</comment>
<feature type="domain" description="Ketoreductase" evidence="4">
    <location>
        <begin position="9"/>
        <end position="199"/>
    </location>
</feature>
<organism evidence="5 6">
    <name type="scientific">Nocardia nova</name>
    <dbReference type="NCBI Taxonomy" id="37330"/>
    <lineage>
        <taxon>Bacteria</taxon>
        <taxon>Bacillati</taxon>
        <taxon>Actinomycetota</taxon>
        <taxon>Actinomycetes</taxon>
        <taxon>Mycobacteriales</taxon>
        <taxon>Nocardiaceae</taxon>
        <taxon>Nocardia</taxon>
    </lineage>
</organism>
<dbReference type="Pfam" id="PF00106">
    <property type="entry name" value="adh_short"/>
    <property type="match status" value="1"/>
</dbReference>
<name>A0A2S6AD71_9NOCA</name>
<sequence length="305" mass="31718">MSELRFDDRVAVVTGAGRGLGRAYALLLAERGAKVVVNDSGASMRGDDADAGVAAEVVAEIAAAGGTAVACTASVATPKGGRAIVDTALDRFGRLDILIHNAGTVRYGSLTELSYEDFEAVVDVHLRGAFHTVRAAFPVMSEAGYGRVVLTSSIGGIYGNRAVANYAVSKAGMIGLSNVVALEGAEVGVRCNIIVPSALTRMAAGIDTSAYPDMRPELVAPAVAYLAHESCSLTGELLVAIAGRVARAYIAETPGVYQPSWTVDEVAARIDDIRNTDNSWILPPLSAHADHIGRSFAMATEGKQQ</sequence>
<accession>A0A2S6AD71</accession>
<gene>
    <name evidence="5" type="ORF">C5F51_04050</name>
</gene>
<protein>
    <submittedName>
        <fullName evidence="5">KR domain-containing protein</fullName>
    </submittedName>
</protein>
<comment type="caution">
    <text evidence="5">The sequence shown here is derived from an EMBL/GenBank/DDBJ whole genome shotgun (WGS) entry which is preliminary data.</text>
</comment>
<evidence type="ECO:0000313" key="5">
    <source>
        <dbReference type="EMBL" id="PPJ32025.1"/>
    </source>
</evidence>
<reference evidence="5 6" key="1">
    <citation type="submission" date="2018-02" db="EMBL/GenBank/DDBJ databases">
        <title>8 Nocardia nova and 1 Nocardia cyriacigeorgica strain used for evolution to TMP-SMX.</title>
        <authorList>
            <person name="Mehta H."/>
            <person name="Weng J."/>
            <person name="Shamoo Y."/>
        </authorList>
    </citation>
    <scope>NUCLEOTIDE SEQUENCE [LARGE SCALE GENOMIC DNA]</scope>
    <source>
        <strain evidence="5 6">BAA2227</strain>
    </source>
</reference>
<evidence type="ECO:0000256" key="1">
    <source>
        <dbReference type="ARBA" id="ARBA00006484"/>
    </source>
</evidence>
<dbReference type="InterPro" id="IPR051687">
    <property type="entry name" value="Peroxisomal_Beta-Oxidation"/>
</dbReference>
<evidence type="ECO:0000313" key="6">
    <source>
        <dbReference type="Proteomes" id="UP000238356"/>
    </source>
</evidence>
<dbReference type="PROSITE" id="PS00061">
    <property type="entry name" value="ADH_SHORT"/>
    <property type="match status" value="1"/>
</dbReference>
<dbReference type="PANTHER" id="PTHR45024:SF2">
    <property type="entry name" value="SCP2 DOMAIN-CONTAINING PROTEIN"/>
    <property type="match status" value="1"/>
</dbReference>
<evidence type="ECO:0000256" key="3">
    <source>
        <dbReference type="RuleBase" id="RU000363"/>
    </source>
</evidence>
<dbReference type="PRINTS" id="PR00080">
    <property type="entry name" value="SDRFAMILY"/>
</dbReference>
<dbReference type="SMART" id="SM00822">
    <property type="entry name" value="PKS_KR"/>
    <property type="match status" value="1"/>
</dbReference>
<dbReference type="RefSeq" id="WP_064904402.1">
    <property type="nucleotide sequence ID" value="NZ_JADLQW010000003.1"/>
</dbReference>
<dbReference type="PRINTS" id="PR00081">
    <property type="entry name" value="GDHRDH"/>
</dbReference>
<dbReference type="InterPro" id="IPR057326">
    <property type="entry name" value="KR_dom"/>
</dbReference>
<dbReference type="InterPro" id="IPR002347">
    <property type="entry name" value="SDR_fam"/>
</dbReference>
<evidence type="ECO:0000259" key="4">
    <source>
        <dbReference type="SMART" id="SM00822"/>
    </source>
</evidence>
<dbReference type="SUPFAM" id="SSF51735">
    <property type="entry name" value="NAD(P)-binding Rossmann-fold domains"/>
    <property type="match status" value="1"/>
</dbReference>
<keyword evidence="2" id="KW-0560">Oxidoreductase</keyword>
<dbReference type="GeneID" id="66720208"/>
<dbReference type="Proteomes" id="UP000238356">
    <property type="component" value="Unassembled WGS sequence"/>
</dbReference>
<evidence type="ECO:0000256" key="2">
    <source>
        <dbReference type="ARBA" id="ARBA00023002"/>
    </source>
</evidence>
<keyword evidence="6" id="KW-1185">Reference proteome</keyword>
<dbReference type="Gene3D" id="3.40.50.720">
    <property type="entry name" value="NAD(P)-binding Rossmann-like Domain"/>
    <property type="match status" value="1"/>
</dbReference>
<proteinExistence type="inferred from homology"/>
<dbReference type="AlphaFoldDB" id="A0A2S6AD71"/>
<dbReference type="PANTHER" id="PTHR45024">
    <property type="entry name" value="DEHYDROGENASES, SHORT CHAIN"/>
    <property type="match status" value="1"/>
</dbReference>